<evidence type="ECO:0000256" key="2">
    <source>
        <dbReference type="ARBA" id="ARBA00023125"/>
    </source>
</evidence>
<evidence type="ECO:0000313" key="6">
    <source>
        <dbReference type="Proteomes" id="UP000295515"/>
    </source>
</evidence>
<dbReference type="PANTHER" id="PTHR38445:SF6">
    <property type="entry name" value="GNTR-FAMILY TRANSCRIPTIONAL REGULATOR"/>
    <property type="match status" value="1"/>
</dbReference>
<name>A0A4V2W5D8_9FIRM</name>
<sequence length="128" mass="14884">MNDFHANTPIYLQVMDDIKMQIMNGTLKPGDKLPSVRELASTLEVNPNTIQRAFVELEREGFMRTERAVGRFVADNQALIDECRDKQIKKIITLFIEQMQQLGISKEEILQYLKEDDYGRINSYSELK</sequence>
<keyword evidence="1" id="KW-0805">Transcription regulation</keyword>
<dbReference type="Gene3D" id="1.10.10.10">
    <property type="entry name" value="Winged helix-like DNA-binding domain superfamily/Winged helix DNA-binding domain"/>
    <property type="match status" value="1"/>
</dbReference>
<gene>
    <name evidence="5" type="ORF">EDD60_1093</name>
</gene>
<dbReference type="GeneID" id="98915292"/>
<protein>
    <submittedName>
        <fullName evidence="5">DNA-binding transcriptional regulator YhcF (GntR family)</fullName>
    </submittedName>
</protein>
<dbReference type="PANTHER" id="PTHR38445">
    <property type="entry name" value="HTH-TYPE TRANSCRIPTIONAL REPRESSOR YTRA"/>
    <property type="match status" value="1"/>
</dbReference>
<accession>A0A4V2W5D8</accession>
<dbReference type="CDD" id="cd07377">
    <property type="entry name" value="WHTH_GntR"/>
    <property type="match status" value="1"/>
</dbReference>
<dbReference type="Pfam" id="PF00392">
    <property type="entry name" value="GntR"/>
    <property type="match status" value="1"/>
</dbReference>
<keyword evidence="6" id="KW-1185">Reference proteome</keyword>
<dbReference type="SMART" id="SM00345">
    <property type="entry name" value="HTH_GNTR"/>
    <property type="match status" value="1"/>
</dbReference>
<evidence type="ECO:0000256" key="1">
    <source>
        <dbReference type="ARBA" id="ARBA00023015"/>
    </source>
</evidence>
<organism evidence="5 6">
    <name type="scientific">Longibaculum muris</name>
    <dbReference type="NCBI Taxonomy" id="1796628"/>
    <lineage>
        <taxon>Bacteria</taxon>
        <taxon>Bacillati</taxon>
        <taxon>Bacillota</taxon>
        <taxon>Erysipelotrichia</taxon>
        <taxon>Erysipelotrichales</taxon>
        <taxon>Coprobacillaceae</taxon>
        <taxon>Longibaculum</taxon>
    </lineage>
</organism>
<dbReference type="InterPro" id="IPR000524">
    <property type="entry name" value="Tscrpt_reg_HTH_GntR"/>
</dbReference>
<dbReference type="GO" id="GO:0003677">
    <property type="term" value="F:DNA binding"/>
    <property type="evidence" value="ECO:0007669"/>
    <property type="project" value="UniProtKB-KW"/>
</dbReference>
<dbReference type="RefSeq" id="WP_066446778.1">
    <property type="nucleotide sequence ID" value="NZ_CAUWFI010000048.1"/>
</dbReference>
<dbReference type="SUPFAM" id="SSF46785">
    <property type="entry name" value="Winged helix' DNA-binding domain"/>
    <property type="match status" value="1"/>
</dbReference>
<feature type="domain" description="HTH gntR-type" evidence="4">
    <location>
        <begin position="8"/>
        <end position="76"/>
    </location>
</feature>
<dbReference type="InterPro" id="IPR036388">
    <property type="entry name" value="WH-like_DNA-bd_sf"/>
</dbReference>
<keyword evidence="2 5" id="KW-0238">DNA-binding</keyword>
<keyword evidence="3" id="KW-0804">Transcription</keyword>
<dbReference type="EMBL" id="SMCQ01000009">
    <property type="protein sequence ID" value="TCV99422.1"/>
    <property type="molecule type" value="Genomic_DNA"/>
</dbReference>
<dbReference type="PROSITE" id="PS50949">
    <property type="entry name" value="HTH_GNTR"/>
    <property type="match status" value="1"/>
</dbReference>
<reference evidence="5 6" key="1">
    <citation type="submission" date="2019-03" db="EMBL/GenBank/DDBJ databases">
        <title>Genomic Encyclopedia of Type Strains, Phase IV (KMG-IV): sequencing the most valuable type-strain genomes for metagenomic binning, comparative biology and taxonomic classification.</title>
        <authorList>
            <person name="Goeker M."/>
        </authorList>
    </citation>
    <scope>NUCLEOTIDE SEQUENCE [LARGE SCALE GENOMIC DNA]</scope>
    <source>
        <strain evidence="5 6">DSM 29487</strain>
    </source>
</reference>
<dbReference type="InterPro" id="IPR036390">
    <property type="entry name" value="WH_DNA-bd_sf"/>
</dbReference>
<dbReference type="Proteomes" id="UP000295515">
    <property type="component" value="Unassembled WGS sequence"/>
</dbReference>
<evidence type="ECO:0000256" key="3">
    <source>
        <dbReference type="ARBA" id="ARBA00023163"/>
    </source>
</evidence>
<evidence type="ECO:0000259" key="4">
    <source>
        <dbReference type="PROSITE" id="PS50949"/>
    </source>
</evidence>
<proteinExistence type="predicted"/>
<comment type="caution">
    <text evidence="5">The sequence shown here is derived from an EMBL/GenBank/DDBJ whole genome shotgun (WGS) entry which is preliminary data.</text>
</comment>
<dbReference type="GO" id="GO:0003700">
    <property type="term" value="F:DNA-binding transcription factor activity"/>
    <property type="evidence" value="ECO:0007669"/>
    <property type="project" value="InterPro"/>
</dbReference>
<evidence type="ECO:0000313" key="5">
    <source>
        <dbReference type="EMBL" id="TCV99422.1"/>
    </source>
</evidence>
<dbReference type="AlphaFoldDB" id="A0A4V2W5D8"/>